<sequence length="601" mass="68036">MLSTTTNKWSHFIPFVRELIAVKAIPRVAYDSSLIAPPPANVVRIRREDALDGRVPAALEPKSFNRESDSYNDELLEDISLVHSDEEYLSEYQGRLSHAMETIQKCALGEIVELERMRAEGRRLIEATDYEALKREFSSRPGSRGMRYRDPTTGVHLFDEDEAHPNLLGNLLSLVHHEMDGIPKQYDKTLSVDGKLTTITVHKGRFHWKYVEWFGKTRLLSYLGVMTSPAAVACIVLLMIEHPRLNATSLLRAELEDKQGQQILLLPADRGSTEATRMVVKKPRAGEEKDVLLTPLSQRVMDFVMEWTSPVRAAMREAGDFEAARKLWVGMHIIDYRLLSFSEKALTNGLRMSESNNSWGARANKNRVVPFVRRHPELKRWEAKLTLKALRVSGGVLVYLRTDGDLVATARAFGHKNIKTTISHYVPAQLRLALYERQVRRHQNLLLAAAAESVERALAWTDFQSTEELHQFLASVFKNLNAQDIDTNPIAQAVQRYLSHNVGQDVQVADERVGPGQLILSRDPQALGVAILYREHLRPASNSYLDTPDIATKVRPRFWCDFIDCISGELPHALQEVRELVAAARKVAATDAQKFNFPKVK</sequence>
<name>A0A5C7S4A4_THASP</name>
<evidence type="ECO:0000313" key="2">
    <source>
        <dbReference type="EMBL" id="TXH78567.1"/>
    </source>
</evidence>
<accession>A0A5C7S4A4</accession>
<keyword evidence="1" id="KW-0812">Transmembrane</keyword>
<organism evidence="2 3">
    <name type="scientific">Thauera aminoaromatica</name>
    <dbReference type="NCBI Taxonomy" id="164330"/>
    <lineage>
        <taxon>Bacteria</taxon>
        <taxon>Pseudomonadati</taxon>
        <taxon>Pseudomonadota</taxon>
        <taxon>Betaproteobacteria</taxon>
        <taxon>Rhodocyclales</taxon>
        <taxon>Zoogloeaceae</taxon>
        <taxon>Thauera</taxon>
    </lineage>
</organism>
<dbReference type="AlphaFoldDB" id="A0A5C7S4A4"/>
<proteinExistence type="predicted"/>
<keyword evidence="1" id="KW-0472">Membrane</keyword>
<reference evidence="2 3" key="1">
    <citation type="submission" date="2018-09" db="EMBL/GenBank/DDBJ databases">
        <title>Metagenome Assembled Genomes from an Advanced Water Purification Facility.</title>
        <authorList>
            <person name="Stamps B.W."/>
            <person name="Spear J.R."/>
        </authorList>
    </citation>
    <scope>NUCLEOTIDE SEQUENCE [LARGE SCALE GENOMIC DNA]</scope>
    <source>
        <strain evidence="2">Bin_27_1</strain>
    </source>
</reference>
<protein>
    <submittedName>
        <fullName evidence="2">Uncharacterized protein</fullName>
    </submittedName>
</protein>
<evidence type="ECO:0000256" key="1">
    <source>
        <dbReference type="SAM" id="Phobius"/>
    </source>
</evidence>
<gene>
    <name evidence="2" type="ORF">E6Q80_22450</name>
</gene>
<dbReference type="RefSeq" id="WP_276662497.1">
    <property type="nucleotide sequence ID" value="NZ_SSFD01000384.1"/>
</dbReference>
<evidence type="ECO:0000313" key="3">
    <source>
        <dbReference type="Proteomes" id="UP000321192"/>
    </source>
</evidence>
<comment type="caution">
    <text evidence="2">The sequence shown here is derived from an EMBL/GenBank/DDBJ whole genome shotgun (WGS) entry which is preliminary data.</text>
</comment>
<keyword evidence="1" id="KW-1133">Transmembrane helix</keyword>
<feature type="transmembrane region" description="Helical" evidence="1">
    <location>
        <begin position="219"/>
        <end position="240"/>
    </location>
</feature>
<dbReference type="EMBL" id="SSFD01000384">
    <property type="protein sequence ID" value="TXH78567.1"/>
    <property type="molecule type" value="Genomic_DNA"/>
</dbReference>
<dbReference type="Proteomes" id="UP000321192">
    <property type="component" value="Unassembled WGS sequence"/>
</dbReference>